<accession>A0A8A1M5S8</accession>
<proteinExistence type="predicted"/>
<dbReference type="Proteomes" id="UP000663671">
    <property type="component" value="Chromosome 4"/>
</dbReference>
<dbReference type="AlphaFoldDB" id="A0A8A1M5S8"/>
<dbReference type="EMBL" id="CP069110">
    <property type="protein sequence ID" value="QSS61015.1"/>
    <property type="molecule type" value="Genomic_DNA"/>
</dbReference>
<sequence length="234" mass="26896">MFKGPATQYRSLKFYYEHYFRLHNQQKNPPTVNEPTPNLFLLTVRQAKSKLLHTSMSKGSPYHGPISRNPWLYFLRNKLQRLGPHGFAISKPLELGNTTRPQEERDYRRRFGTTRGMSVPSESSRSVPVIRPRVKASTVSITTTISDPKRNLKVESCYRSLLSKPISGFLGIIHLLPKPTREYLLILRFTTCDIRFQRENTTCVYPPYNALSGTSVIFSTPTNVNWFTLGDISI</sequence>
<gene>
    <name evidence="1" type="ORF">I7I51_05822</name>
</gene>
<protein>
    <submittedName>
        <fullName evidence="1">Uncharacterized protein</fullName>
    </submittedName>
</protein>
<dbReference type="VEuPathDB" id="FungiDB:I7I51_05822"/>
<evidence type="ECO:0000313" key="2">
    <source>
        <dbReference type="Proteomes" id="UP000663671"/>
    </source>
</evidence>
<evidence type="ECO:0000313" key="1">
    <source>
        <dbReference type="EMBL" id="QSS61015.1"/>
    </source>
</evidence>
<dbReference type="OrthoDB" id="10603977at2759"/>
<reference evidence="1" key="1">
    <citation type="submission" date="2021-01" db="EMBL/GenBank/DDBJ databases">
        <title>Chromosome-level genome assembly of a human fungal pathogen reveals clustering of transcriptionally co-regulated genes.</title>
        <authorList>
            <person name="Voorhies M."/>
            <person name="Cohen S."/>
            <person name="Shea T.P."/>
            <person name="Petrus S."/>
            <person name="Munoz J.F."/>
            <person name="Poplawski S."/>
            <person name="Goldman W.E."/>
            <person name="Michael T."/>
            <person name="Cuomo C.A."/>
            <person name="Sil A."/>
            <person name="Beyhan S."/>
        </authorList>
    </citation>
    <scope>NUCLEOTIDE SEQUENCE</scope>
    <source>
        <strain evidence="1">WU24</strain>
    </source>
</reference>
<name>A0A8A1M5S8_AJECA</name>
<organism evidence="1 2">
    <name type="scientific">Ajellomyces capsulatus</name>
    <name type="common">Darling's disease fungus</name>
    <name type="synonym">Histoplasma capsulatum</name>
    <dbReference type="NCBI Taxonomy" id="5037"/>
    <lineage>
        <taxon>Eukaryota</taxon>
        <taxon>Fungi</taxon>
        <taxon>Dikarya</taxon>
        <taxon>Ascomycota</taxon>
        <taxon>Pezizomycotina</taxon>
        <taxon>Eurotiomycetes</taxon>
        <taxon>Eurotiomycetidae</taxon>
        <taxon>Onygenales</taxon>
        <taxon>Ajellomycetaceae</taxon>
        <taxon>Histoplasma</taxon>
    </lineage>
</organism>